<dbReference type="PIRSF" id="PIRSF032126">
    <property type="entry name" value="F0F1_ATP_synthase_subunit_I"/>
    <property type="match status" value="1"/>
</dbReference>
<name>A0A1I3HKW2_9HYPH</name>
<dbReference type="GO" id="GO:0045259">
    <property type="term" value="C:proton-transporting ATP synthase complex"/>
    <property type="evidence" value="ECO:0007669"/>
    <property type="project" value="UniProtKB-UniRule"/>
</dbReference>
<dbReference type="GO" id="GO:1902600">
    <property type="term" value="P:proton transmembrane transport"/>
    <property type="evidence" value="ECO:0007669"/>
    <property type="project" value="UniProtKB-KW"/>
</dbReference>
<evidence type="ECO:0000256" key="2">
    <source>
        <dbReference type="SAM" id="MobiDB-lite"/>
    </source>
</evidence>
<evidence type="ECO:0000256" key="1">
    <source>
        <dbReference type="PIRNR" id="PIRNR032126"/>
    </source>
</evidence>
<gene>
    <name evidence="4" type="ORF">SAMN03080618_00236</name>
</gene>
<keyword evidence="1" id="KW-0406">Ion transport</keyword>
<evidence type="ECO:0000313" key="4">
    <source>
        <dbReference type="EMBL" id="SFI36140.1"/>
    </source>
</evidence>
<proteinExistence type="inferred from homology"/>
<dbReference type="EMBL" id="FORF01000001">
    <property type="protein sequence ID" value="SFI36140.1"/>
    <property type="molecule type" value="Genomic_DNA"/>
</dbReference>
<comment type="similarity">
    <text evidence="1">Belongs to the bacterial AtpI family.</text>
</comment>
<comment type="function">
    <text evidence="1">A possible function for this protein is to guide the assembly of the membrane sector of the ATPase enzyme complex.</text>
</comment>
<reference evidence="5" key="1">
    <citation type="submission" date="2016-10" db="EMBL/GenBank/DDBJ databases">
        <authorList>
            <person name="Varghese N."/>
            <person name="Submissions S."/>
        </authorList>
    </citation>
    <scope>NUCLEOTIDE SEQUENCE [LARGE SCALE GENOMIC DNA]</scope>
    <source>
        <strain evidence="5">DSM 21857</strain>
    </source>
</reference>
<keyword evidence="3" id="KW-1133">Transmembrane helix</keyword>
<keyword evidence="1 3" id="KW-0472">Membrane</keyword>
<protein>
    <recommendedName>
        <fullName evidence="1">ATP synthase protein I</fullName>
    </recommendedName>
</protein>
<evidence type="ECO:0000256" key="3">
    <source>
        <dbReference type="SAM" id="Phobius"/>
    </source>
</evidence>
<keyword evidence="3" id="KW-0812">Transmembrane</keyword>
<keyword evidence="1" id="KW-0375">Hydrogen ion transport</keyword>
<dbReference type="AlphaFoldDB" id="A0A1I3HKW2"/>
<dbReference type="STRING" id="1121003.SAMN03080618_00236"/>
<evidence type="ECO:0000313" key="5">
    <source>
        <dbReference type="Proteomes" id="UP000242763"/>
    </source>
</evidence>
<feature type="region of interest" description="Disordered" evidence="2">
    <location>
        <begin position="21"/>
        <end position="43"/>
    </location>
</feature>
<dbReference type="Pfam" id="PF09527">
    <property type="entry name" value="ATPase_gene1"/>
    <property type="match status" value="1"/>
</dbReference>
<dbReference type="InterPro" id="IPR016989">
    <property type="entry name" value="Atp1_alphaprobac"/>
</dbReference>
<organism evidence="4 5">
    <name type="scientific">Aquamicrobium aerolatum DSM 21857</name>
    <dbReference type="NCBI Taxonomy" id="1121003"/>
    <lineage>
        <taxon>Bacteria</taxon>
        <taxon>Pseudomonadati</taxon>
        <taxon>Pseudomonadota</taxon>
        <taxon>Alphaproteobacteria</taxon>
        <taxon>Hyphomicrobiales</taxon>
        <taxon>Phyllobacteriaceae</taxon>
        <taxon>Aerobium</taxon>
    </lineage>
</organism>
<keyword evidence="1" id="KW-0813">Transport</keyword>
<feature type="transmembrane region" description="Helical" evidence="3">
    <location>
        <begin position="74"/>
        <end position="95"/>
    </location>
</feature>
<feature type="transmembrane region" description="Helical" evidence="3">
    <location>
        <begin position="50"/>
        <end position="68"/>
    </location>
</feature>
<sequence>MPSGPEKSRDDLARRTQELEAKLAARNPVRKQDEPSADGGTAGYGQAMKLSSEFISAIAVGAGLGWLIDKVAGTSPWGLIIFLLLGFAAGVLNVLRSAGVVAQPKTGMGPDGPDR</sequence>
<accession>A0A1I3HKW2</accession>
<dbReference type="InterPro" id="IPR032820">
    <property type="entry name" value="ATPase_put"/>
</dbReference>
<dbReference type="Proteomes" id="UP000242763">
    <property type="component" value="Unassembled WGS sequence"/>
</dbReference>
<keyword evidence="5" id="KW-1185">Reference proteome</keyword>